<dbReference type="Gene3D" id="2.60.40.3910">
    <property type="entry name" value="Inclusion body protein"/>
    <property type="match status" value="1"/>
</dbReference>
<dbReference type="EMBL" id="CP003659">
    <property type="protein sequence ID" value="AFZ60783.1"/>
    <property type="molecule type" value="Genomic_DNA"/>
</dbReference>
<dbReference type="AlphaFoldDB" id="K9ZNH8"/>
<evidence type="ECO:0000313" key="1">
    <source>
        <dbReference type="EMBL" id="AFZ60783.1"/>
    </source>
</evidence>
<dbReference type="Proteomes" id="UP000010474">
    <property type="component" value="Chromosome"/>
</dbReference>
<gene>
    <name evidence="1" type="ordered locus">Anacy_5468</name>
</gene>
<accession>K9ZNH8</accession>
<proteinExistence type="predicted"/>
<name>K9ZNH8_ANACC</name>
<keyword evidence="2" id="KW-1185">Reference proteome</keyword>
<organism evidence="1 2">
    <name type="scientific">Anabaena cylindrica (strain ATCC 27899 / PCC 7122)</name>
    <dbReference type="NCBI Taxonomy" id="272123"/>
    <lineage>
        <taxon>Bacteria</taxon>
        <taxon>Bacillati</taxon>
        <taxon>Cyanobacteriota</taxon>
        <taxon>Cyanophyceae</taxon>
        <taxon>Nostocales</taxon>
        <taxon>Nostocaceae</taxon>
        <taxon>Anabaena</taxon>
    </lineage>
</organism>
<protein>
    <submittedName>
        <fullName evidence="1">Uncharacterized protein</fullName>
    </submittedName>
</protein>
<dbReference type="InterPro" id="IPR021087">
    <property type="entry name" value="Uncharacterised_PixA/AidA"/>
</dbReference>
<dbReference type="PATRIC" id="fig|272123.3.peg.5922"/>
<dbReference type="KEGG" id="acy:Anacy_5468"/>
<dbReference type="RefSeq" id="WP_015217395.1">
    <property type="nucleotide sequence ID" value="NC_019771.1"/>
</dbReference>
<reference evidence="2" key="1">
    <citation type="journal article" date="2013" name="Proc. Natl. Acad. Sci. U.S.A.">
        <title>Improving the coverage of the cyanobacterial phylum using diversity-driven genome sequencing.</title>
        <authorList>
            <person name="Shih P.M."/>
            <person name="Wu D."/>
            <person name="Latifi A."/>
            <person name="Axen S.D."/>
            <person name="Fewer D.P."/>
            <person name="Talla E."/>
            <person name="Calteau A."/>
            <person name="Cai F."/>
            <person name="Tandeau de Marsac N."/>
            <person name="Rippka R."/>
            <person name="Herdman M."/>
            <person name="Sivonen K."/>
            <person name="Coursin T."/>
            <person name="Laurent T."/>
            <person name="Goodwin L."/>
            <person name="Nolan M."/>
            <person name="Davenport K.W."/>
            <person name="Han C.S."/>
            <person name="Rubin E.M."/>
            <person name="Eisen J.A."/>
            <person name="Woyke T."/>
            <person name="Gugger M."/>
            <person name="Kerfeld C.A."/>
        </authorList>
    </citation>
    <scope>NUCLEOTIDE SEQUENCE [LARGE SCALE GENOMIC DNA]</scope>
    <source>
        <strain evidence="2">ATCC 27899 / PCC 7122</strain>
    </source>
</reference>
<dbReference type="HOGENOM" id="CLU_1335223_0_0_3"/>
<evidence type="ECO:0000313" key="2">
    <source>
        <dbReference type="Proteomes" id="UP000010474"/>
    </source>
</evidence>
<dbReference type="Pfam" id="PF12306">
    <property type="entry name" value="PixA"/>
    <property type="match status" value="1"/>
</dbReference>
<sequence length="205" mass="22950">MTPTTIACDHEYMIVTSAAAVKNQDSGNITLVACVNDTVRFFATSGSKLFEQSVVIQDIRYSQGDNVLQDFKTVKTKRMQIVPASSKSVLPARSVLREFWQHECKVSCEGTGCYSLILALYVRDENGEPNFTGLYQWDAQITVYFSPSLEAITKNYEDVSWAKPSTFLLRSTRMLSRSSIPTLVKIRIDPLELATTTVTRSQQGQ</sequence>
<dbReference type="InterPro" id="IPR038712">
    <property type="entry name" value="PixA-like_sf"/>
</dbReference>